<evidence type="ECO:0000256" key="6">
    <source>
        <dbReference type="PROSITE-ProRule" id="PRU00309"/>
    </source>
</evidence>
<feature type="coiled-coil region" evidence="7">
    <location>
        <begin position="137"/>
        <end position="164"/>
    </location>
</feature>
<dbReference type="InParanoid" id="A0A672P2F5"/>
<reference evidence="9" key="2">
    <citation type="submission" date="2025-09" db="UniProtKB">
        <authorList>
            <consortium name="Ensembl"/>
        </authorList>
    </citation>
    <scope>IDENTIFICATION</scope>
</reference>
<comment type="cofactor">
    <cofactor evidence="1">
        <name>a divalent metal cation</name>
        <dbReference type="ChEBI" id="CHEBI:60240"/>
    </cofactor>
</comment>
<evidence type="ECO:0000313" key="10">
    <source>
        <dbReference type="Proteomes" id="UP000472262"/>
    </source>
</evidence>
<dbReference type="Proteomes" id="UP000472262">
    <property type="component" value="Unassembled WGS sequence"/>
</dbReference>
<accession>A0A672P2F5</accession>
<dbReference type="Pfam" id="PF13359">
    <property type="entry name" value="DDE_Tnp_4"/>
    <property type="match status" value="1"/>
</dbReference>
<dbReference type="SMART" id="SM00692">
    <property type="entry name" value="DM3"/>
    <property type="match status" value="1"/>
</dbReference>
<keyword evidence="7" id="KW-0175">Coiled coil</keyword>
<evidence type="ECO:0000313" key="9">
    <source>
        <dbReference type="Ensembl" id="ENSSGRP00000057766.1"/>
    </source>
</evidence>
<keyword evidence="10" id="KW-1185">Reference proteome</keyword>
<dbReference type="FunCoup" id="A0A672P2F5">
    <property type="interactions" value="2"/>
</dbReference>
<evidence type="ECO:0000256" key="1">
    <source>
        <dbReference type="ARBA" id="ARBA00001968"/>
    </source>
</evidence>
<dbReference type="InterPro" id="IPR027806">
    <property type="entry name" value="HARBI1_dom"/>
</dbReference>
<dbReference type="Pfam" id="PF13613">
    <property type="entry name" value="HTH_Tnp_4"/>
    <property type="match status" value="1"/>
</dbReference>
<dbReference type="GO" id="GO:0008270">
    <property type="term" value="F:zinc ion binding"/>
    <property type="evidence" value="ECO:0007669"/>
    <property type="project" value="UniProtKB-KW"/>
</dbReference>
<organism evidence="9 10">
    <name type="scientific">Sinocyclocheilus grahami</name>
    <name type="common">Dianchi golden-line fish</name>
    <name type="synonym">Barbus grahami</name>
    <dbReference type="NCBI Taxonomy" id="75366"/>
    <lineage>
        <taxon>Eukaryota</taxon>
        <taxon>Metazoa</taxon>
        <taxon>Chordata</taxon>
        <taxon>Craniata</taxon>
        <taxon>Vertebrata</taxon>
        <taxon>Euteleostomi</taxon>
        <taxon>Actinopterygii</taxon>
        <taxon>Neopterygii</taxon>
        <taxon>Teleostei</taxon>
        <taxon>Ostariophysi</taxon>
        <taxon>Cypriniformes</taxon>
        <taxon>Cyprinidae</taxon>
        <taxon>Cyprininae</taxon>
        <taxon>Sinocyclocheilus</taxon>
    </lineage>
</organism>
<dbReference type="Pfam" id="PF05485">
    <property type="entry name" value="THAP"/>
    <property type="match status" value="1"/>
</dbReference>
<keyword evidence="5 6" id="KW-0238">DNA-binding</keyword>
<dbReference type="PANTHER" id="PTHR23080:SF133">
    <property type="entry name" value="SI:CH211-262I1.5-RELATED"/>
    <property type="match status" value="1"/>
</dbReference>
<evidence type="ECO:0000256" key="2">
    <source>
        <dbReference type="ARBA" id="ARBA00022723"/>
    </source>
</evidence>
<feature type="domain" description="THAP-type" evidence="8">
    <location>
        <begin position="1"/>
        <end position="82"/>
    </location>
</feature>
<dbReference type="AlphaFoldDB" id="A0A672P2F5"/>
<evidence type="ECO:0000256" key="7">
    <source>
        <dbReference type="SAM" id="Coils"/>
    </source>
</evidence>
<reference evidence="9" key="1">
    <citation type="submission" date="2025-08" db="UniProtKB">
        <authorList>
            <consortium name="Ensembl"/>
        </authorList>
    </citation>
    <scope>IDENTIFICATION</scope>
</reference>
<dbReference type="PANTHER" id="PTHR23080">
    <property type="entry name" value="THAP DOMAIN PROTEIN"/>
    <property type="match status" value="1"/>
</dbReference>
<dbReference type="PROSITE" id="PS50950">
    <property type="entry name" value="ZF_THAP"/>
    <property type="match status" value="1"/>
</dbReference>
<evidence type="ECO:0000256" key="4">
    <source>
        <dbReference type="ARBA" id="ARBA00022833"/>
    </source>
</evidence>
<evidence type="ECO:0000256" key="5">
    <source>
        <dbReference type="ARBA" id="ARBA00023125"/>
    </source>
</evidence>
<dbReference type="OMA" id="KGHTRVC"/>
<dbReference type="SMART" id="SM00980">
    <property type="entry name" value="THAP"/>
    <property type="match status" value="1"/>
</dbReference>
<dbReference type="GO" id="GO:0003677">
    <property type="term" value="F:DNA binding"/>
    <property type="evidence" value="ECO:0007669"/>
    <property type="project" value="UniProtKB-UniRule"/>
</dbReference>
<proteinExistence type="predicted"/>
<sequence>MGSKQREFVPLCSVSSRYNSCASFHSFPVKEEIRKKCIVNIRRINFQITKHTKVCRVHFKPDDFVEGTSRRCLKKGAVPSVFEWNRERQMQPPRLSVWERQERPPLPESDMEENEMEIDRGHTVGHDYCSVPEPAALDLSLCENEELKREIEDLRKQLEQAKVNSRFGLQRFAGSDEDIRFYTSSKVTRETGLYVKTRALPAIDEFFLFMMHLALGLKQKDLVPCPHVHQTTVSRIITTWANFLYFLLGNLVVWLPKERVRAYLPEEFENFRDTQVILDCTELRCQTPSSLLLQSEVFSNYKSHCTFKALIGMAPHGAVTFVSGLYAGSISDRELFKQSGIIDVLTPDMAIMVDKGFLIDNLVPCKIHRPAFVTKGTQMSAGEVIHTQSVARLRVHVERLIRRVKEHKLFDAVIPLSISVTYNIPSQLLMQINTYTKSLSEPINSNLMVHGHFKKSCNIVCYSTLTVM</sequence>
<evidence type="ECO:0000259" key="8">
    <source>
        <dbReference type="PROSITE" id="PS50950"/>
    </source>
</evidence>
<keyword evidence="4" id="KW-0862">Zinc</keyword>
<evidence type="ECO:0000256" key="3">
    <source>
        <dbReference type="ARBA" id="ARBA00022771"/>
    </source>
</evidence>
<dbReference type="InterPro" id="IPR006612">
    <property type="entry name" value="THAP_Znf"/>
</dbReference>
<dbReference type="SUPFAM" id="SSF57716">
    <property type="entry name" value="Glucocorticoid receptor-like (DNA-binding domain)"/>
    <property type="match status" value="1"/>
</dbReference>
<dbReference type="Ensembl" id="ENSSGRT00000061663.1">
    <property type="protein sequence ID" value="ENSSGRP00000057766.1"/>
    <property type="gene ID" value="ENSSGRG00000030154.1"/>
</dbReference>
<protein>
    <recommendedName>
        <fullName evidence="8">THAP-type domain-containing protein</fullName>
    </recommendedName>
</protein>
<keyword evidence="2" id="KW-0479">Metal-binding</keyword>
<keyword evidence="3 6" id="KW-0863">Zinc-finger</keyword>
<dbReference type="InterPro" id="IPR027805">
    <property type="entry name" value="Transposase_HTH_dom"/>
</dbReference>
<name>A0A672P2F5_SINGR</name>